<dbReference type="Proteomes" id="UP000663908">
    <property type="component" value="Chromosome"/>
</dbReference>
<protein>
    <submittedName>
        <fullName evidence="2">Uncharacterized protein</fullName>
    </submittedName>
</protein>
<dbReference type="EMBL" id="CP071839">
    <property type="protein sequence ID" value="QTD96259.1"/>
    <property type="molecule type" value="Genomic_DNA"/>
</dbReference>
<gene>
    <name evidence="2" type="ORF">S1361_02815</name>
</gene>
<keyword evidence="3" id="KW-1185">Reference proteome</keyword>
<accession>A0ABX7TIA0</accession>
<organism evidence="2 3">
    <name type="scientific">Streptomyces cyanogenus</name>
    <dbReference type="NCBI Taxonomy" id="80860"/>
    <lineage>
        <taxon>Bacteria</taxon>
        <taxon>Bacillati</taxon>
        <taxon>Actinomycetota</taxon>
        <taxon>Actinomycetes</taxon>
        <taxon>Kitasatosporales</taxon>
        <taxon>Streptomycetaceae</taxon>
        <taxon>Streptomyces</taxon>
    </lineage>
</organism>
<name>A0ABX7TIA0_STRCY</name>
<evidence type="ECO:0000313" key="2">
    <source>
        <dbReference type="EMBL" id="QTD96259.1"/>
    </source>
</evidence>
<proteinExistence type="predicted"/>
<feature type="region of interest" description="Disordered" evidence="1">
    <location>
        <begin position="105"/>
        <end position="129"/>
    </location>
</feature>
<evidence type="ECO:0000313" key="3">
    <source>
        <dbReference type="Proteomes" id="UP000663908"/>
    </source>
</evidence>
<feature type="region of interest" description="Disordered" evidence="1">
    <location>
        <begin position="1"/>
        <end position="21"/>
    </location>
</feature>
<sequence>MDSASRLVPFANSQGTTPPHSRLVQKYGVKWESLAFFIRRSSAVKSSRVQSPAGKSAPARRSTRVLRYMSAALNSIGSWNRLPSYIIDSTSEGWTSAKYSFSSAASRRTHRSSGTPRCRANNCTPSVAT</sequence>
<evidence type="ECO:0000256" key="1">
    <source>
        <dbReference type="SAM" id="MobiDB-lite"/>
    </source>
</evidence>
<reference evidence="2 3" key="1">
    <citation type="submission" date="2021-03" db="EMBL/GenBank/DDBJ databases">
        <title>Complete genome sequence of Streptomyces cyanogenus S136, producer of anticancer angucycline landomycin A.</title>
        <authorList>
            <person name="Hrab P."/>
            <person name="Ruckert C."/>
            <person name="Busche T."/>
            <person name="Ostash I."/>
            <person name="Kalinowski J."/>
            <person name="Fedorenko V."/>
            <person name="Yushchuk O."/>
            <person name="Ostash B."/>
        </authorList>
    </citation>
    <scope>NUCLEOTIDE SEQUENCE [LARGE SCALE GENOMIC DNA]</scope>
    <source>
        <strain evidence="2 3">S136</strain>
    </source>
</reference>